<feature type="transmembrane region" description="Helical" evidence="1">
    <location>
        <begin position="66"/>
        <end position="86"/>
    </location>
</feature>
<dbReference type="Pfam" id="PF22570">
    <property type="entry name" value="LiaF-TM"/>
    <property type="match status" value="1"/>
</dbReference>
<evidence type="ECO:0000259" key="2">
    <source>
        <dbReference type="Pfam" id="PF22570"/>
    </source>
</evidence>
<dbReference type="EMBL" id="FLUM01000003">
    <property type="protein sequence ID" value="SBW05846.1"/>
    <property type="molecule type" value="Genomic_DNA"/>
</dbReference>
<evidence type="ECO:0000313" key="3">
    <source>
        <dbReference type="EMBL" id="SBW05846.1"/>
    </source>
</evidence>
<organism evidence="3">
    <name type="scientific">uncultured Dysgonomonas sp</name>
    <dbReference type="NCBI Taxonomy" id="206096"/>
    <lineage>
        <taxon>Bacteria</taxon>
        <taxon>Pseudomonadati</taxon>
        <taxon>Bacteroidota</taxon>
        <taxon>Bacteroidia</taxon>
        <taxon>Bacteroidales</taxon>
        <taxon>Dysgonomonadaceae</taxon>
        <taxon>Dysgonomonas</taxon>
        <taxon>environmental samples</taxon>
    </lineage>
</organism>
<feature type="transmembrane region" description="Helical" evidence="1">
    <location>
        <begin position="92"/>
        <end position="109"/>
    </location>
</feature>
<keyword evidence="1" id="KW-1133">Transmembrane helix</keyword>
<sequence length="112" mass="12220">MATSSNKASNDRLSYGITILIFGVLFLLDKLGFLRQIPYGQKLISVGVFFLIGGIVFLITQPKKILGWIFLGIGIILNADLFFGWLSDYSNLIVPLGLIIAGVAMVLTAKKN</sequence>
<evidence type="ECO:0000256" key="1">
    <source>
        <dbReference type="SAM" id="Phobius"/>
    </source>
</evidence>
<dbReference type="RefSeq" id="WP_296943736.1">
    <property type="nucleotide sequence ID" value="NZ_LT599032.1"/>
</dbReference>
<dbReference type="InterPro" id="IPR054331">
    <property type="entry name" value="LiaF_TM"/>
</dbReference>
<keyword evidence="1" id="KW-0812">Transmembrane</keyword>
<feature type="transmembrane region" description="Helical" evidence="1">
    <location>
        <begin position="12"/>
        <end position="33"/>
    </location>
</feature>
<feature type="transmembrane region" description="Helical" evidence="1">
    <location>
        <begin position="39"/>
        <end position="59"/>
    </location>
</feature>
<dbReference type="AlphaFoldDB" id="A0A212K2G3"/>
<accession>A0A212K2G3</accession>
<gene>
    <name evidence="3" type="ORF">KL86DYS1_31217</name>
</gene>
<feature type="domain" description="LiaF transmembrane" evidence="2">
    <location>
        <begin position="16"/>
        <end position="111"/>
    </location>
</feature>
<reference evidence="3" key="1">
    <citation type="submission" date="2016-04" db="EMBL/GenBank/DDBJ databases">
        <authorList>
            <person name="Evans L.H."/>
            <person name="Alamgir A."/>
            <person name="Owens N."/>
            <person name="Weber N.D."/>
            <person name="Virtaneva K."/>
            <person name="Barbian K."/>
            <person name="Babar A."/>
            <person name="Rosenke K."/>
        </authorList>
    </citation>
    <scope>NUCLEOTIDE SEQUENCE</scope>
    <source>
        <strain evidence="3">86-1</strain>
    </source>
</reference>
<keyword evidence="1" id="KW-0472">Membrane</keyword>
<protein>
    <recommendedName>
        <fullName evidence="2">LiaF transmembrane domain-containing protein</fullName>
    </recommendedName>
</protein>
<name>A0A212K2G3_9BACT</name>
<proteinExistence type="predicted"/>